<keyword evidence="3" id="KW-0597">Phosphoprotein</keyword>
<dbReference type="InterPro" id="IPR006189">
    <property type="entry name" value="CHASE_dom"/>
</dbReference>
<dbReference type="Gene3D" id="1.10.287.130">
    <property type="match status" value="1"/>
</dbReference>
<dbReference type="GO" id="GO:0009927">
    <property type="term" value="F:histidine phosphotransfer kinase activity"/>
    <property type="evidence" value="ECO:0007669"/>
    <property type="project" value="TreeGrafter"/>
</dbReference>
<dbReference type="GO" id="GO:0005886">
    <property type="term" value="C:plasma membrane"/>
    <property type="evidence" value="ECO:0007669"/>
    <property type="project" value="TreeGrafter"/>
</dbReference>
<evidence type="ECO:0000256" key="6">
    <source>
        <dbReference type="ARBA" id="ARBA00023012"/>
    </source>
</evidence>
<dbReference type="OrthoDB" id="9801651at2"/>
<dbReference type="PROSITE" id="PS50839">
    <property type="entry name" value="CHASE"/>
    <property type="match status" value="1"/>
</dbReference>
<dbReference type="STRING" id="1685378.AVO44_03680"/>
<feature type="transmembrane region" description="Helical" evidence="7">
    <location>
        <begin position="265"/>
        <end position="284"/>
    </location>
</feature>
<dbReference type="FunFam" id="3.30.565.10:FF:000010">
    <property type="entry name" value="Sensor histidine kinase RcsC"/>
    <property type="match status" value="1"/>
</dbReference>
<evidence type="ECO:0000313" key="10">
    <source>
        <dbReference type="EMBL" id="KUJ80989.1"/>
    </source>
</evidence>
<keyword evidence="11" id="KW-1185">Reference proteome</keyword>
<dbReference type="Pfam" id="PF12860">
    <property type="entry name" value="PAS_7"/>
    <property type="match status" value="1"/>
</dbReference>
<gene>
    <name evidence="10" type="ORF">AVO44_03680</name>
</gene>
<dbReference type="RefSeq" id="WP_068332779.1">
    <property type="nucleotide sequence ID" value="NZ_LQBP01000002.1"/>
</dbReference>
<evidence type="ECO:0000259" key="8">
    <source>
        <dbReference type="PROSITE" id="PS50109"/>
    </source>
</evidence>
<comment type="catalytic activity">
    <reaction evidence="1">
        <text>ATP + protein L-histidine = ADP + protein N-phospho-L-histidine.</text>
        <dbReference type="EC" id="2.7.13.3"/>
    </reaction>
</comment>
<keyword evidence="7" id="KW-1133">Transmembrane helix</keyword>
<evidence type="ECO:0000256" key="4">
    <source>
        <dbReference type="ARBA" id="ARBA00022679"/>
    </source>
</evidence>
<dbReference type="Pfam" id="PF02518">
    <property type="entry name" value="HATPase_c"/>
    <property type="match status" value="1"/>
</dbReference>
<protein>
    <recommendedName>
        <fullName evidence="2">histidine kinase</fullName>
        <ecNumber evidence="2">2.7.13.3</ecNumber>
    </recommendedName>
</protein>
<evidence type="ECO:0000256" key="5">
    <source>
        <dbReference type="ARBA" id="ARBA00022777"/>
    </source>
</evidence>
<dbReference type="SUPFAM" id="SSF55874">
    <property type="entry name" value="ATPase domain of HSP90 chaperone/DNA topoisomerase II/histidine kinase"/>
    <property type="match status" value="1"/>
</dbReference>
<dbReference type="AlphaFoldDB" id="A0A0X3TZC4"/>
<evidence type="ECO:0000313" key="11">
    <source>
        <dbReference type="Proteomes" id="UP000053690"/>
    </source>
</evidence>
<comment type="caution">
    <text evidence="10">The sequence shown here is derived from an EMBL/GenBank/DDBJ whole genome shotgun (WGS) entry which is preliminary data.</text>
</comment>
<keyword evidence="6" id="KW-0902">Two-component regulatory system</keyword>
<keyword evidence="4" id="KW-0808">Transferase</keyword>
<keyword evidence="7" id="KW-0812">Transmembrane</keyword>
<dbReference type="GO" id="GO:0000155">
    <property type="term" value="F:phosphorelay sensor kinase activity"/>
    <property type="evidence" value="ECO:0007669"/>
    <property type="project" value="InterPro"/>
</dbReference>
<feature type="transmembrane region" description="Helical" evidence="7">
    <location>
        <begin position="15"/>
        <end position="36"/>
    </location>
</feature>
<dbReference type="InterPro" id="IPR036890">
    <property type="entry name" value="HATPase_C_sf"/>
</dbReference>
<dbReference type="InterPro" id="IPR035965">
    <property type="entry name" value="PAS-like_dom_sf"/>
</dbReference>
<evidence type="ECO:0000256" key="1">
    <source>
        <dbReference type="ARBA" id="ARBA00000085"/>
    </source>
</evidence>
<dbReference type="SMART" id="SM01079">
    <property type="entry name" value="CHASE"/>
    <property type="match status" value="1"/>
</dbReference>
<dbReference type="Gene3D" id="3.30.450.20">
    <property type="entry name" value="PAS domain"/>
    <property type="match status" value="1"/>
</dbReference>
<dbReference type="EMBL" id="LQBP01000002">
    <property type="protein sequence ID" value="KUJ80989.1"/>
    <property type="molecule type" value="Genomic_DNA"/>
</dbReference>
<dbReference type="SUPFAM" id="SSF47384">
    <property type="entry name" value="Homodimeric domain of signal transducing histidine kinase"/>
    <property type="match status" value="1"/>
</dbReference>
<dbReference type="InterPro" id="IPR003661">
    <property type="entry name" value="HisK_dim/P_dom"/>
</dbReference>
<dbReference type="InterPro" id="IPR005467">
    <property type="entry name" value="His_kinase_dom"/>
</dbReference>
<name>A0A0X3TZC4_9RHOB</name>
<reference evidence="11" key="1">
    <citation type="submission" date="2015-12" db="EMBL/GenBank/DDBJ databases">
        <authorList>
            <person name="Zhang G."/>
            <person name="Stingl U."/>
        </authorList>
    </citation>
    <scope>NUCLEOTIDE SEQUENCE [LARGE SCALE GENOMIC DNA]</scope>
    <source>
        <strain evidence="11">ZGT108</strain>
    </source>
</reference>
<keyword evidence="7" id="KW-0472">Membrane</keyword>
<evidence type="ECO:0000259" key="9">
    <source>
        <dbReference type="PROSITE" id="PS50839"/>
    </source>
</evidence>
<evidence type="ECO:0000256" key="7">
    <source>
        <dbReference type="SAM" id="Phobius"/>
    </source>
</evidence>
<evidence type="ECO:0000256" key="2">
    <source>
        <dbReference type="ARBA" id="ARBA00012438"/>
    </source>
</evidence>
<dbReference type="PRINTS" id="PR00344">
    <property type="entry name" value="BCTRLSENSOR"/>
</dbReference>
<sequence>MIIASGHKSSARRQLRILTAIYSGIILIAIASWFILDRAYVSASRKAQQESMQQLVEMVGVRADERLRGYGLIVEGLVNILAFDGQLSQDDFNALADIVIQDNPSIISVVRAQDYVVTDAYPTAHNSALVGVDFQDLPEVKESHDRTIASGEFVVSGPIDLILGGRGLIFRRAPMIGENVVYSIVVDFESFLSEIGIRLDDTNLQSLSTVRKTNAKGGSLDHVFGDPSVWGHDPVVTDISLGEISLQYGMAPANGWKATLQGRQIIGTLILILASIGMFGVSYARRLIRDRSQARRQLMTAIESIRDGFVIYDANDRLLMCNDQYLNYYAEMADLMKPGAKFEDIIRAAVDRGLHPEAVGNEEEWVAQRIERHKNPGEPFEQQLSDGRWLKMAEAKTRSGETVGFRVDVTQLKNAQKAAETANKAKSDFLNNISHEFRTPLSVIVGYLSFLKSNNYLPSYKTLALELADNPKALAALEKFSDEVATFSGKAERSGKHLQDLINSVLDWAVVSEDSVELNRSRLNLEQLLGSLVEDLQQKAQEKGIELRVSLCEVWLDGDELRLRQVFLNLLSNALKFTEVGCVSVSMTKVADRAYVTVQDSGPGIPEDQKNKIFERFAQIDKSSRRNHAGTGLGLAISNSFVKLHGGHIDVRSNPNKGSIFTVGLPCIDVQDTEIAESAASISAE</sequence>
<dbReference type="PROSITE" id="PS50109">
    <property type="entry name" value="HIS_KIN"/>
    <property type="match status" value="1"/>
</dbReference>
<dbReference type="SUPFAM" id="SSF55785">
    <property type="entry name" value="PYP-like sensor domain (PAS domain)"/>
    <property type="match status" value="1"/>
</dbReference>
<dbReference type="SMART" id="SM00388">
    <property type="entry name" value="HisKA"/>
    <property type="match status" value="1"/>
</dbReference>
<keyword evidence="5" id="KW-0418">Kinase</keyword>
<dbReference type="Proteomes" id="UP000053690">
    <property type="component" value="Unassembled WGS sequence"/>
</dbReference>
<proteinExistence type="predicted"/>
<dbReference type="EC" id="2.7.13.3" evidence="2"/>
<dbReference type="InterPro" id="IPR004358">
    <property type="entry name" value="Sig_transdc_His_kin-like_C"/>
</dbReference>
<dbReference type="PANTHER" id="PTHR43047">
    <property type="entry name" value="TWO-COMPONENT HISTIDINE PROTEIN KINASE"/>
    <property type="match status" value="1"/>
</dbReference>
<feature type="domain" description="Histidine kinase" evidence="8">
    <location>
        <begin position="432"/>
        <end position="669"/>
    </location>
</feature>
<dbReference type="Gene3D" id="3.30.565.10">
    <property type="entry name" value="Histidine kinase-like ATPase, C-terminal domain"/>
    <property type="match status" value="1"/>
</dbReference>
<dbReference type="PANTHER" id="PTHR43047:SF72">
    <property type="entry name" value="OSMOSENSING HISTIDINE PROTEIN KINASE SLN1"/>
    <property type="match status" value="1"/>
</dbReference>
<dbReference type="CDD" id="cd00082">
    <property type="entry name" value="HisKA"/>
    <property type="match status" value="1"/>
</dbReference>
<dbReference type="SMART" id="SM00387">
    <property type="entry name" value="HATPase_c"/>
    <property type="match status" value="1"/>
</dbReference>
<dbReference type="Pfam" id="PF00512">
    <property type="entry name" value="HisKA"/>
    <property type="match status" value="1"/>
</dbReference>
<accession>A0A0X3TZC4</accession>
<dbReference type="InterPro" id="IPR036097">
    <property type="entry name" value="HisK_dim/P_sf"/>
</dbReference>
<feature type="domain" description="CHASE" evidence="9">
    <location>
        <begin position="115"/>
        <end position="171"/>
    </location>
</feature>
<organism evidence="10 11">
    <name type="scientific">Ruegeria profundi</name>
    <dbReference type="NCBI Taxonomy" id="1685378"/>
    <lineage>
        <taxon>Bacteria</taxon>
        <taxon>Pseudomonadati</taxon>
        <taxon>Pseudomonadota</taxon>
        <taxon>Alphaproteobacteria</taxon>
        <taxon>Rhodobacterales</taxon>
        <taxon>Roseobacteraceae</taxon>
        <taxon>Ruegeria</taxon>
    </lineage>
</organism>
<dbReference type="CDD" id="cd16922">
    <property type="entry name" value="HATPase_EvgS-ArcB-TorS-like"/>
    <property type="match status" value="1"/>
</dbReference>
<dbReference type="InterPro" id="IPR003594">
    <property type="entry name" value="HATPase_dom"/>
</dbReference>
<evidence type="ECO:0000256" key="3">
    <source>
        <dbReference type="ARBA" id="ARBA00022553"/>
    </source>
</evidence>